<dbReference type="Gene3D" id="3.40.50.300">
    <property type="entry name" value="P-loop containing nucleotide triphosphate hydrolases"/>
    <property type="match status" value="1"/>
</dbReference>
<dbReference type="OrthoDB" id="9801107at2"/>
<evidence type="ECO:0000256" key="12">
    <source>
        <dbReference type="HAMAP-Rule" id="MF_01227"/>
    </source>
</evidence>
<keyword evidence="6 12" id="KW-0067">ATP-binding</keyword>
<name>A0A432VYA6_9GAMM</name>
<dbReference type="NCBIfam" id="TIGR00337">
    <property type="entry name" value="PyrG"/>
    <property type="match status" value="1"/>
</dbReference>
<dbReference type="GO" id="GO:0044210">
    <property type="term" value="P:'de novo' CTP biosynthetic process"/>
    <property type="evidence" value="ECO:0007669"/>
    <property type="project" value="UniProtKB-UniRule"/>
</dbReference>
<dbReference type="FunFam" id="3.40.50.300:FF:000009">
    <property type="entry name" value="CTP synthase"/>
    <property type="match status" value="1"/>
</dbReference>
<feature type="binding site" evidence="12">
    <location>
        <begin position="380"/>
        <end position="383"/>
    </location>
    <ligand>
        <name>L-glutamine</name>
        <dbReference type="ChEBI" id="CHEBI:58359"/>
    </ligand>
</feature>
<keyword evidence="8 12" id="KW-0315">Glutamine amidotransferase</keyword>
<feature type="domain" description="CTP synthase N-terminal" evidence="14">
    <location>
        <begin position="4"/>
        <end position="265"/>
    </location>
</feature>
<sequence>MATKYIFVTGGVVSSLGKGIAAASLASILEARGLKVTIMKLDPYINVDPGTMSPIQHGEVFVTSDGAETDLDLGHYERFIRARMTKKNNFTTGRVYEDVIRRERRGDYLGATIQVIPHITNEIKRRIIDGAEGNDIALIEIGGTVGDIESQPFLEAIRQLSAEVGRHRTLFIHLTLVPFLGAAGEVKTKPTQHSVKELRSLGIQPDILICRSDRTVPANERAKIALFTNVAERAVISLKDVPSIYKIPAILKSQGIDDLVLERFGMECPEADLSEWEKVLYLESNPVGEVTIGFVGKYVELPDAYKSVNEALSHAGLHNRVTVNIRYIDSQDVETKGVAKLAGVDAILVPGGFGGRGIEGKIMAAQWARENNVPYLGICLGMQVALIEYARHVAGLEGANSTEFDEHTAHPVVGLITEWMDENGQKEIRDSGSDLGGTMRLGAQQCHLLPNTKIRAIYGAETIEERHRHRYEVNNNYRQQLTEAGLTFAGLSADKRLVETIEIADHPWFVAVQFHPEFTSTPRDGHRLFESFIEAAREYQQQNRNAHVLNSQSANN</sequence>
<feature type="binding site" evidence="12">
    <location>
        <position position="223"/>
    </location>
    <ligand>
        <name>UTP</name>
        <dbReference type="ChEBI" id="CHEBI:46398"/>
    </ligand>
</feature>
<dbReference type="RefSeq" id="WP_126790536.1">
    <property type="nucleotide sequence ID" value="NZ_PIPI01000001.1"/>
</dbReference>
<dbReference type="GO" id="GO:0019856">
    <property type="term" value="P:pyrimidine nucleobase biosynthetic process"/>
    <property type="evidence" value="ECO:0007669"/>
    <property type="project" value="TreeGrafter"/>
</dbReference>
<feature type="binding site" evidence="12">
    <location>
        <begin position="239"/>
        <end position="241"/>
    </location>
    <ligand>
        <name>ATP</name>
        <dbReference type="ChEBI" id="CHEBI:30616"/>
    </ligand>
</feature>
<dbReference type="PROSITE" id="PS51273">
    <property type="entry name" value="GATASE_TYPE_1"/>
    <property type="match status" value="1"/>
</dbReference>
<keyword evidence="16" id="KW-1185">Reference proteome</keyword>
<dbReference type="InterPro" id="IPR029062">
    <property type="entry name" value="Class_I_gatase-like"/>
</dbReference>
<protein>
    <recommendedName>
        <fullName evidence="12">CTP synthase</fullName>
        <ecNumber evidence="12">6.3.4.2</ecNumber>
    </recommendedName>
    <alternativeName>
        <fullName evidence="12">Cytidine 5'-triphosphate synthase</fullName>
    </alternativeName>
    <alternativeName>
        <fullName evidence="12">Cytidine triphosphate synthetase</fullName>
        <shortName evidence="12">CTP synthetase</shortName>
        <shortName evidence="12">CTPS</shortName>
    </alternativeName>
    <alternativeName>
        <fullName evidence="12">UTP--ammonia ligase</fullName>
    </alternativeName>
</protein>
<feature type="binding site" evidence="12">
    <location>
        <position position="72"/>
    </location>
    <ligand>
        <name>Mg(2+)</name>
        <dbReference type="ChEBI" id="CHEBI:18420"/>
    </ligand>
</feature>
<dbReference type="SUPFAM" id="SSF52317">
    <property type="entry name" value="Class I glutamine amidotransferase-like"/>
    <property type="match status" value="1"/>
</dbReference>
<dbReference type="InterPro" id="IPR027417">
    <property type="entry name" value="P-loop_NTPase"/>
</dbReference>
<dbReference type="Pfam" id="PF00117">
    <property type="entry name" value="GATase"/>
    <property type="match status" value="1"/>
</dbReference>
<dbReference type="SUPFAM" id="SSF52540">
    <property type="entry name" value="P-loop containing nucleoside triphosphate hydrolases"/>
    <property type="match status" value="1"/>
</dbReference>
<evidence type="ECO:0000256" key="6">
    <source>
        <dbReference type="ARBA" id="ARBA00022840"/>
    </source>
</evidence>
<feature type="binding site" evidence="12">
    <location>
        <position position="14"/>
    </location>
    <ligand>
        <name>CTP</name>
        <dbReference type="ChEBI" id="CHEBI:37563"/>
        <note>allosteric inhibitor</note>
    </ligand>
</feature>
<comment type="caution">
    <text evidence="15">The sequence shown here is derived from an EMBL/GenBank/DDBJ whole genome shotgun (WGS) entry which is preliminary data.</text>
</comment>
<dbReference type="Proteomes" id="UP000288212">
    <property type="component" value="Unassembled WGS sequence"/>
</dbReference>
<feature type="active site" evidence="12">
    <location>
        <position position="517"/>
    </location>
</feature>
<keyword evidence="4 12" id="KW-0479">Metal-binding</keyword>
<dbReference type="InterPro" id="IPR033828">
    <property type="entry name" value="GATase1_CTP_Synthase"/>
</dbReference>
<evidence type="ECO:0000256" key="7">
    <source>
        <dbReference type="ARBA" id="ARBA00022842"/>
    </source>
</evidence>
<dbReference type="GO" id="GO:0005829">
    <property type="term" value="C:cytosol"/>
    <property type="evidence" value="ECO:0007669"/>
    <property type="project" value="TreeGrafter"/>
</dbReference>
<dbReference type="GO" id="GO:0005524">
    <property type="term" value="F:ATP binding"/>
    <property type="evidence" value="ECO:0007669"/>
    <property type="project" value="UniProtKB-KW"/>
</dbReference>
<evidence type="ECO:0000313" key="15">
    <source>
        <dbReference type="EMBL" id="RUO21555.1"/>
    </source>
</evidence>
<evidence type="ECO:0000256" key="2">
    <source>
        <dbReference type="ARBA" id="ARBA00007533"/>
    </source>
</evidence>
<dbReference type="GO" id="GO:0042802">
    <property type="term" value="F:identical protein binding"/>
    <property type="evidence" value="ECO:0007669"/>
    <property type="project" value="TreeGrafter"/>
</dbReference>
<dbReference type="Gene3D" id="3.40.50.880">
    <property type="match status" value="1"/>
</dbReference>
<feature type="domain" description="Glutamine amidotransferase" evidence="13">
    <location>
        <begin position="301"/>
        <end position="534"/>
    </location>
</feature>
<evidence type="ECO:0000256" key="9">
    <source>
        <dbReference type="ARBA" id="ARBA00022975"/>
    </source>
</evidence>
<evidence type="ECO:0000256" key="4">
    <source>
        <dbReference type="ARBA" id="ARBA00022723"/>
    </source>
</evidence>
<evidence type="ECO:0000256" key="1">
    <source>
        <dbReference type="ARBA" id="ARBA00005171"/>
    </source>
</evidence>
<organism evidence="15 16">
    <name type="scientific">Aliidiomarina haloalkalitolerans</name>
    <dbReference type="NCBI Taxonomy" id="859059"/>
    <lineage>
        <taxon>Bacteria</taxon>
        <taxon>Pseudomonadati</taxon>
        <taxon>Pseudomonadota</taxon>
        <taxon>Gammaproteobacteria</taxon>
        <taxon>Alteromonadales</taxon>
        <taxon>Idiomarinaceae</taxon>
        <taxon>Aliidiomarina</taxon>
    </lineage>
</organism>
<dbReference type="GO" id="GO:0004359">
    <property type="term" value="F:glutaminase activity"/>
    <property type="evidence" value="ECO:0007669"/>
    <property type="project" value="RHEA"/>
</dbReference>
<feature type="binding site" evidence="12">
    <location>
        <begin position="147"/>
        <end position="149"/>
    </location>
    <ligand>
        <name>CTP</name>
        <dbReference type="ChEBI" id="CHEBI:37563"/>
        <note>allosteric inhibitor</note>
    </ligand>
</feature>
<comment type="pathway">
    <text evidence="1 12">Pyrimidine metabolism; CTP biosynthesis via de novo pathway; CTP from UDP: step 2/2.</text>
</comment>
<feature type="binding site" evidence="12">
    <location>
        <position position="403"/>
    </location>
    <ligand>
        <name>L-glutamine</name>
        <dbReference type="ChEBI" id="CHEBI:58359"/>
    </ligand>
</feature>
<comment type="caution">
    <text evidence="12">Lacks conserved residue(s) required for the propagation of feature annotation.</text>
</comment>
<dbReference type="GO" id="GO:0046872">
    <property type="term" value="F:metal ion binding"/>
    <property type="evidence" value="ECO:0007669"/>
    <property type="project" value="UniProtKB-KW"/>
</dbReference>
<comment type="activity regulation">
    <text evidence="12">Allosterically activated by GTP, when glutamine is the substrate; GTP has no effect on the reaction when ammonia is the substrate. The allosteric effector GTP functions by stabilizing the protein conformation that binds the tetrahedral intermediate(s) formed during glutamine hydrolysis. Inhibited by the product CTP, via allosteric rather than competitive inhibition.</text>
</comment>
<feature type="binding site" evidence="12">
    <location>
        <position position="470"/>
    </location>
    <ligand>
        <name>L-glutamine</name>
        <dbReference type="ChEBI" id="CHEBI:58359"/>
    </ligand>
</feature>
<feature type="active site" description="Nucleophile; for glutamine hydrolysis" evidence="12">
    <location>
        <position position="379"/>
    </location>
</feature>
<comment type="catalytic activity">
    <reaction evidence="12">
        <text>UTP + NH4(+) + ATP = CTP + ADP + phosphate + 2 H(+)</text>
        <dbReference type="Rhea" id="RHEA:16597"/>
        <dbReference type="ChEBI" id="CHEBI:15378"/>
        <dbReference type="ChEBI" id="CHEBI:28938"/>
        <dbReference type="ChEBI" id="CHEBI:30616"/>
        <dbReference type="ChEBI" id="CHEBI:37563"/>
        <dbReference type="ChEBI" id="CHEBI:43474"/>
        <dbReference type="ChEBI" id="CHEBI:46398"/>
        <dbReference type="ChEBI" id="CHEBI:456216"/>
    </reaction>
</comment>
<dbReference type="InterPro" id="IPR004468">
    <property type="entry name" value="CTP_synthase"/>
</dbReference>
<reference evidence="15 16" key="1">
    <citation type="journal article" date="2011" name="Front. Microbiol.">
        <title>Genomic signatures of strain selection and enhancement in Bacillus atrophaeus var. globigii, a historical biowarfare simulant.</title>
        <authorList>
            <person name="Gibbons H.S."/>
            <person name="Broomall S.M."/>
            <person name="McNew L.A."/>
            <person name="Daligault H."/>
            <person name="Chapman C."/>
            <person name="Bruce D."/>
            <person name="Karavis M."/>
            <person name="Krepps M."/>
            <person name="McGregor P.A."/>
            <person name="Hong C."/>
            <person name="Park K.H."/>
            <person name="Akmal A."/>
            <person name="Feldman A."/>
            <person name="Lin J.S."/>
            <person name="Chang W.E."/>
            <person name="Higgs B.W."/>
            <person name="Demirev P."/>
            <person name="Lindquist J."/>
            <person name="Liem A."/>
            <person name="Fochler E."/>
            <person name="Read T.D."/>
            <person name="Tapia R."/>
            <person name="Johnson S."/>
            <person name="Bishop-Lilly K.A."/>
            <person name="Detter C."/>
            <person name="Han C."/>
            <person name="Sozhamannan S."/>
            <person name="Rosenzweig C.N."/>
            <person name="Skowronski E.W."/>
        </authorList>
    </citation>
    <scope>NUCLEOTIDE SEQUENCE [LARGE SCALE GENOMIC DNA]</scope>
    <source>
        <strain evidence="15 16">AK5</strain>
    </source>
</reference>
<keyword evidence="7 12" id="KW-0460">Magnesium</keyword>
<feature type="binding site" evidence="12">
    <location>
        <position position="223"/>
    </location>
    <ligand>
        <name>CTP</name>
        <dbReference type="ChEBI" id="CHEBI:37563"/>
        <note>allosteric inhibitor</note>
    </ligand>
</feature>
<comment type="miscellaneous">
    <text evidence="12">CTPSs have evolved a hybrid strategy for distinguishing between UTP and CTP. The overlapping regions of the product feedback inhibitory and substrate sites recognize a common feature in both compounds, the triphosphate moiety. To differentiate isosteric substrate and product pyrimidine rings, an additional pocket far from the expected kinase/ligase catalytic site, specifically recognizes the cytosine and ribose portions of the product inhibitor.</text>
</comment>
<dbReference type="UniPathway" id="UPA00159">
    <property type="reaction ID" value="UER00277"/>
</dbReference>
<evidence type="ECO:0000256" key="10">
    <source>
        <dbReference type="ARBA" id="ARBA00047781"/>
    </source>
</evidence>
<dbReference type="PANTHER" id="PTHR11550">
    <property type="entry name" value="CTP SYNTHASE"/>
    <property type="match status" value="1"/>
</dbReference>
<dbReference type="FunFam" id="3.40.50.880:FF:000002">
    <property type="entry name" value="CTP synthase"/>
    <property type="match status" value="1"/>
</dbReference>
<evidence type="ECO:0000313" key="16">
    <source>
        <dbReference type="Proteomes" id="UP000288212"/>
    </source>
</evidence>
<dbReference type="EMBL" id="PIPI01000001">
    <property type="protein sequence ID" value="RUO21555.1"/>
    <property type="molecule type" value="Genomic_DNA"/>
</dbReference>
<dbReference type="InterPro" id="IPR017926">
    <property type="entry name" value="GATASE"/>
</dbReference>
<dbReference type="AlphaFoldDB" id="A0A432VYA6"/>
<comment type="catalytic activity">
    <reaction evidence="10 12">
        <text>UTP + L-glutamine + ATP + H2O = CTP + L-glutamate + ADP + phosphate + 2 H(+)</text>
        <dbReference type="Rhea" id="RHEA:26426"/>
        <dbReference type="ChEBI" id="CHEBI:15377"/>
        <dbReference type="ChEBI" id="CHEBI:15378"/>
        <dbReference type="ChEBI" id="CHEBI:29985"/>
        <dbReference type="ChEBI" id="CHEBI:30616"/>
        <dbReference type="ChEBI" id="CHEBI:37563"/>
        <dbReference type="ChEBI" id="CHEBI:43474"/>
        <dbReference type="ChEBI" id="CHEBI:46398"/>
        <dbReference type="ChEBI" id="CHEBI:58359"/>
        <dbReference type="ChEBI" id="CHEBI:456216"/>
        <dbReference type="EC" id="6.3.4.2"/>
    </reaction>
</comment>
<dbReference type="Pfam" id="PF06418">
    <property type="entry name" value="CTP_synth_N"/>
    <property type="match status" value="1"/>
</dbReference>
<accession>A0A432VYA6</accession>
<feature type="binding site" evidence="12">
    <location>
        <begin position="187"/>
        <end position="192"/>
    </location>
    <ligand>
        <name>CTP</name>
        <dbReference type="ChEBI" id="CHEBI:37563"/>
        <note>allosteric inhibitor</note>
    </ligand>
</feature>
<dbReference type="PANTHER" id="PTHR11550:SF0">
    <property type="entry name" value="CTP SYNTHASE-RELATED"/>
    <property type="match status" value="1"/>
</dbReference>
<feature type="region of interest" description="Amidoligase domain" evidence="12">
    <location>
        <begin position="1"/>
        <end position="266"/>
    </location>
</feature>
<evidence type="ECO:0000256" key="11">
    <source>
        <dbReference type="ARBA" id="ARBA00059148"/>
    </source>
</evidence>
<comment type="catalytic activity">
    <reaction evidence="12">
        <text>L-glutamine + H2O = L-glutamate + NH4(+)</text>
        <dbReference type="Rhea" id="RHEA:15889"/>
        <dbReference type="ChEBI" id="CHEBI:15377"/>
        <dbReference type="ChEBI" id="CHEBI:28938"/>
        <dbReference type="ChEBI" id="CHEBI:29985"/>
        <dbReference type="ChEBI" id="CHEBI:58359"/>
    </reaction>
</comment>
<proteinExistence type="inferred from homology"/>
<feature type="binding site" evidence="12">
    <location>
        <position position="140"/>
    </location>
    <ligand>
        <name>Mg(2+)</name>
        <dbReference type="ChEBI" id="CHEBI:18420"/>
    </ligand>
</feature>
<keyword evidence="5 12" id="KW-0547">Nucleotide-binding</keyword>
<gene>
    <name evidence="12 15" type="primary">pyrG</name>
    <name evidence="15" type="ORF">CWE06_01475</name>
</gene>
<feature type="binding site" evidence="12">
    <location>
        <position position="352"/>
    </location>
    <ligand>
        <name>L-glutamine</name>
        <dbReference type="ChEBI" id="CHEBI:58359"/>
    </ligand>
</feature>
<keyword evidence="9 12" id="KW-0665">Pyrimidine biosynthesis</keyword>
<dbReference type="CDD" id="cd03113">
    <property type="entry name" value="CTPS_N"/>
    <property type="match status" value="1"/>
</dbReference>
<comment type="subunit">
    <text evidence="12">Homotetramer.</text>
</comment>
<dbReference type="GO" id="GO:0097268">
    <property type="term" value="C:cytoophidium"/>
    <property type="evidence" value="ECO:0007669"/>
    <property type="project" value="UniProtKB-ARBA"/>
</dbReference>
<dbReference type="HAMAP" id="MF_01227">
    <property type="entry name" value="PyrG"/>
    <property type="match status" value="1"/>
</dbReference>
<dbReference type="EC" id="6.3.4.2" evidence="12"/>
<feature type="binding site" evidence="12">
    <location>
        <begin position="15"/>
        <end position="20"/>
    </location>
    <ligand>
        <name>ATP</name>
        <dbReference type="ChEBI" id="CHEBI:30616"/>
    </ligand>
</feature>
<comment type="function">
    <text evidence="11 12">Catalyzes the ATP-dependent amination of UTP to CTP with either L-glutamine or ammonia as the source of nitrogen. Regulates intracellular CTP levels through interactions with the four ribonucleotide triphosphates.</text>
</comment>
<dbReference type="NCBIfam" id="NF003792">
    <property type="entry name" value="PRK05380.1"/>
    <property type="match status" value="1"/>
</dbReference>
<feature type="binding site" evidence="12">
    <location>
        <begin position="187"/>
        <end position="192"/>
    </location>
    <ligand>
        <name>UTP</name>
        <dbReference type="ChEBI" id="CHEBI:46398"/>
    </ligand>
</feature>
<dbReference type="GO" id="GO:0003883">
    <property type="term" value="F:CTP synthase activity"/>
    <property type="evidence" value="ECO:0007669"/>
    <property type="project" value="UniProtKB-UniRule"/>
</dbReference>
<evidence type="ECO:0000256" key="5">
    <source>
        <dbReference type="ARBA" id="ARBA00022741"/>
    </source>
</evidence>
<feature type="binding site" evidence="12">
    <location>
        <position position="72"/>
    </location>
    <ligand>
        <name>ATP</name>
        <dbReference type="ChEBI" id="CHEBI:30616"/>
    </ligand>
</feature>
<evidence type="ECO:0000259" key="14">
    <source>
        <dbReference type="Pfam" id="PF06418"/>
    </source>
</evidence>
<comment type="similarity">
    <text evidence="2 12">Belongs to the CTP synthase family.</text>
</comment>
<keyword evidence="3 12" id="KW-0436">Ligase</keyword>
<feature type="active site" evidence="12">
    <location>
        <position position="515"/>
    </location>
</feature>
<dbReference type="InterPro" id="IPR017456">
    <property type="entry name" value="CTP_synthase_N"/>
</dbReference>
<evidence type="ECO:0000256" key="3">
    <source>
        <dbReference type="ARBA" id="ARBA00022598"/>
    </source>
</evidence>
<evidence type="ECO:0000259" key="13">
    <source>
        <dbReference type="Pfam" id="PF00117"/>
    </source>
</evidence>
<evidence type="ECO:0000256" key="8">
    <source>
        <dbReference type="ARBA" id="ARBA00022962"/>
    </source>
</evidence>
<feature type="binding site" evidence="12">
    <location>
        <position position="14"/>
    </location>
    <ligand>
        <name>UTP</name>
        <dbReference type="ChEBI" id="CHEBI:46398"/>
    </ligand>
</feature>
<dbReference type="CDD" id="cd01746">
    <property type="entry name" value="GATase1_CTP_Synthase"/>
    <property type="match status" value="1"/>
</dbReference>